<protein>
    <submittedName>
        <fullName evidence="1">Uncharacterized protein</fullName>
    </submittedName>
</protein>
<sequence length="53" mass="5778">MSGPSFGQRAIALTTSSCRCRYSVAQGRLTTAVFLRLGRYTAAIPFSKYQSAE</sequence>
<name>A0AA40GGH8_9HYME</name>
<reference evidence="1" key="1">
    <citation type="submission" date="2021-10" db="EMBL/GenBank/DDBJ databases">
        <title>Melipona bicolor Genome sequencing and assembly.</title>
        <authorList>
            <person name="Araujo N.S."/>
            <person name="Arias M.C."/>
        </authorList>
    </citation>
    <scope>NUCLEOTIDE SEQUENCE</scope>
    <source>
        <strain evidence="1">USP_2M_L1-L4_2017</strain>
        <tissue evidence="1">Whole body</tissue>
    </source>
</reference>
<evidence type="ECO:0000313" key="2">
    <source>
        <dbReference type="Proteomes" id="UP001177670"/>
    </source>
</evidence>
<comment type="caution">
    <text evidence="1">The sequence shown here is derived from an EMBL/GenBank/DDBJ whole genome shotgun (WGS) entry which is preliminary data.</text>
</comment>
<accession>A0AA40GGH8</accession>
<dbReference type="EMBL" id="JAHYIQ010000001">
    <property type="protein sequence ID" value="KAK1136989.1"/>
    <property type="molecule type" value="Genomic_DNA"/>
</dbReference>
<dbReference type="Proteomes" id="UP001177670">
    <property type="component" value="Unassembled WGS sequence"/>
</dbReference>
<keyword evidence="2" id="KW-1185">Reference proteome</keyword>
<organism evidence="1 2">
    <name type="scientific">Melipona bicolor</name>
    <dbReference type="NCBI Taxonomy" id="60889"/>
    <lineage>
        <taxon>Eukaryota</taxon>
        <taxon>Metazoa</taxon>
        <taxon>Ecdysozoa</taxon>
        <taxon>Arthropoda</taxon>
        <taxon>Hexapoda</taxon>
        <taxon>Insecta</taxon>
        <taxon>Pterygota</taxon>
        <taxon>Neoptera</taxon>
        <taxon>Endopterygota</taxon>
        <taxon>Hymenoptera</taxon>
        <taxon>Apocrita</taxon>
        <taxon>Aculeata</taxon>
        <taxon>Apoidea</taxon>
        <taxon>Anthophila</taxon>
        <taxon>Apidae</taxon>
        <taxon>Melipona</taxon>
    </lineage>
</organism>
<evidence type="ECO:0000313" key="1">
    <source>
        <dbReference type="EMBL" id="KAK1136989.1"/>
    </source>
</evidence>
<proteinExistence type="predicted"/>
<gene>
    <name evidence="1" type="ORF">K0M31_001517</name>
</gene>
<dbReference type="AlphaFoldDB" id="A0AA40GGH8"/>
<feature type="non-terminal residue" evidence="1">
    <location>
        <position position="53"/>
    </location>
</feature>